<dbReference type="Pfam" id="PF13302">
    <property type="entry name" value="Acetyltransf_3"/>
    <property type="match status" value="1"/>
</dbReference>
<dbReference type="InterPro" id="IPR000182">
    <property type="entry name" value="GNAT_dom"/>
</dbReference>
<dbReference type="FunFam" id="3.40.630.30:FF:000047">
    <property type="entry name" value="Acetyltransferase, GNAT family"/>
    <property type="match status" value="1"/>
</dbReference>
<dbReference type="PANTHER" id="PTHR43441">
    <property type="entry name" value="RIBOSOMAL-PROTEIN-SERINE ACETYLTRANSFERASE"/>
    <property type="match status" value="1"/>
</dbReference>
<gene>
    <name evidence="2" type="ORF">FGL98_03935</name>
</gene>
<name>A0A563E6I7_9MICO</name>
<comment type="caution">
    <text evidence="2">The sequence shown here is derived from an EMBL/GenBank/DDBJ whole genome shotgun (WGS) entry which is preliminary data.</text>
</comment>
<dbReference type="GO" id="GO:1990189">
    <property type="term" value="F:protein N-terminal-serine acetyltransferase activity"/>
    <property type="evidence" value="ECO:0007669"/>
    <property type="project" value="TreeGrafter"/>
</dbReference>
<dbReference type="EMBL" id="VCQV01000004">
    <property type="protein sequence ID" value="TWP37873.1"/>
    <property type="molecule type" value="Genomic_DNA"/>
</dbReference>
<sequence>MGVNELGQPIGDIVQGWTAPAVPSATVLKGHYCRLERLDPEKHAEQLFAADSLDTDGGSWTYLPYGPFRDLASYQDWVTVKSRSTDPMFYAVVTTDAAGDAAVDAAVGVLSYLRITPAAGSIEVGHVHYSPLLQRQRAATEAQFLLMHHVFEDLGYRRYEWKCDALNAPSRAAAQRLGFCYEGRFRQATVVKGRNRDTAWYAITDIDWPHVQHALTTWLHSDNFDEFARQREPLRARPERT</sequence>
<evidence type="ECO:0000313" key="2">
    <source>
        <dbReference type="EMBL" id="TWP37873.1"/>
    </source>
</evidence>
<evidence type="ECO:0000313" key="3">
    <source>
        <dbReference type="Proteomes" id="UP000320244"/>
    </source>
</evidence>
<dbReference type="GO" id="GO:0005737">
    <property type="term" value="C:cytoplasm"/>
    <property type="evidence" value="ECO:0007669"/>
    <property type="project" value="TreeGrafter"/>
</dbReference>
<keyword evidence="2" id="KW-0808">Transferase</keyword>
<feature type="domain" description="N-acetyltransferase" evidence="1">
    <location>
        <begin position="35"/>
        <end position="179"/>
    </location>
</feature>
<evidence type="ECO:0000259" key="1">
    <source>
        <dbReference type="Pfam" id="PF13302"/>
    </source>
</evidence>
<keyword evidence="3" id="KW-1185">Reference proteome</keyword>
<accession>A0A563E6I7</accession>
<dbReference type="InterPro" id="IPR051908">
    <property type="entry name" value="Ribosomal_N-acetyltransferase"/>
</dbReference>
<reference evidence="2 3" key="1">
    <citation type="submission" date="2019-05" db="EMBL/GenBank/DDBJ databases">
        <authorList>
            <person name="Lee S.D."/>
        </authorList>
    </citation>
    <scope>NUCLEOTIDE SEQUENCE [LARGE SCALE GENOMIC DNA]</scope>
    <source>
        <strain evidence="2 3">C5-26</strain>
    </source>
</reference>
<dbReference type="Gene3D" id="3.40.630.30">
    <property type="match status" value="1"/>
</dbReference>
<dbReference type="AlphaFoldDB" id="A0A563E6I7"/>
<dbReference type="SUPFAM" id="SSF55729">
    <property type="entry name" value="Acyl-CoA N-acyltransferases (Nat)"/>
    <property type="match status" value="1"/>
</dbReference>
<dbReference type="OrthoDB" id="9795199at2"/>
<organism evidence="2 3">
    <name type="scientific">Leekyejoonella antrihumi</name>
    <dbReference type="NCBI Taxonomy" id="1660198"/>
    <lineage>
        <taxon>Bacteria</taxon>
        <taxon>Bacillati</taxon>
        <taxon>Actinomycetota</taxon>
        <taxon>Actinomycetes</taxon>
        <taxon>Micrococcales</taxon>
        <taxon>Dermacoccaceae</taxon>
        <taxon>Leekyejoonella</taxon>
    </lineage>
</organism>
<protein>
    <submittedName>
        <fullName evidence="2">GNAT family N-acetyltransferase</fullName>
    </submittedName>
</protein>
<dbReference type="GO" id="GO:0008999">
    <property type="term" value="F:protein-N-terminal-alanine acetyltransferase activity"/>
    <property type="evidence" value="ECO:0007669"/>
    <property type="project" value="TreeGrafter"/>
</dbReference>
<dbReference type="InterPro" id="IPR016181">
    <property type="entry name" value="Acyl_CoA_acyltransferase"/>
</dbReference>
<dbReference type="RefSeq" id="WP_146315424.1">
    <property type="nucleotide sequence ID" value="NZ_VCQV01000004.1"/>
</dbReference>
<dbReference type="Proteomes" id="UP000320244">
    <property type="component" value="Unassembled WGS sequence"/>
</dbReference>
<dbReference type="PANTHER" id="PTHR43441:SF2">
    <property type="entry name" value="FAMILY ACETYLTRANSFERASE, PUTATIVE (AFU_ORTHOLOGUE AFUA_7G00850)-RELATED"/>
    <property type="match status" value="1"/>
</dbReference>
<reference evidence="2 3" key="2">
    <citation type="submission" date="2019-08" db="EMBL/GenBank/DDBJ databases">
        <title>Jejuicoccus antrihumi gen. nov., sp. nov., a new member of the family Dermacoccaceae isolated from a cave.</title>
        <authorList>
            <person name="Schumann P."/>
            <person name="Kim I.S."/>
        </authorList>
    </citation>
    <scope>NUCLEOTIDE SEQUENCE [LARGE SCALE GENOMIC DNA]</scope>
    <source>
        <strain evidence="2 3">C5-26</strain>
    </source>
</reference>
<proteinExistence type="predicted"/>